<evidence type="ECO:0000256" key="1">
    <source>
        <dbReference type="SAM" id="Phobius"/>
    </source>
</evidence>
<feature type="transmembrane region" description="Helical" evidence="1">
    <location>
        <begin position="243"/>
        <end position="262"/>
    </location>
</feature>
<keyword evidence="2" id="KW-0560">Oxidoreductase</keyword>
<dbReference type="InterPro" id="IPR022270">
    <property type="entry name" value="Blh_diox"/>
</dbReference>
<dbReference type="EMBL" id="CP064946">
    <property type="protein sequence ID" value="QPH49756.1"/>
    <property type="molecule type" value="Genomic_DNA"/>
</dbReference>
<dbReference type="Pfam" id="PF15461">
    <property type="entry name" value="BCD"/>
    <property type="match status" value="1"/>
</dbReference>
<reference evidence="2 3" key="1">
    <citation type="submission" date="2020-11" db="EMBL/GenBank/DDBJ databases">
        <title>Pseudomonas fulva producing VIM-24.</title>
        <authorList>
            <person name="Liu S."/>
        </authorList>
    </citation>
    <scope>NUCLEOTIDE SEQUENCE [LARGE SCALE GENOMIC DNA]</scope>
    <source>
        <strain evidence="2 3">ZDHY414</strain>
    </source>
</reference>
<gene>
    <name evidence="2" type="ORF">IZU98_03230</name>
</gene>
<feature type="transmembrane region" description="Helical" evidence="1">
    <location>
        <begin position="61"/>
        <end position="85"/>
    </location>
</feature>
<keyword evidence="1" id="KW-0472">Membrane</keyword>
<feature type="transmembrane region" description="Helical" evidence="1">
    <location>
        <begin position="170"/>
        <end position="193"/>
    </location>
</feature>
<keyword evidence="2" id="KW-0223">Dioxygenase</keyword>
<evidence type="ECO:0000313" key="3">
    <source>
        <dbReference type="Proteomes" id="UP000594430"/>
    </source>
</evidence>
<accession>A0A7S9L9J2</accession>
<keyword evidence="1" id="KW-0812">Transmembrane</keyword>
<sequence>MTCTGRSWRALVGLAIAASLAGGLAPLAYVLLVGLGLGLLHGASDLYLVEHGQRRRFVLSYLGVAVVCALVWQVAGALALTAFLLLSVWHFAHEDEVFQRRHEQIALGLFILGGPAVLHSDAVARLLNLAMAAGASSALGGWLAVTLACAGLIAFGVLLMSAWQQRDLRLALTLLLMVVTPPLIGFALGFYLLHAEPQTRVRERMVGALSMGDYLHRTWPVLVGAGVFALVGGAVFWQQEQTGIRALFVVLAAFALPHMVVLPRFLSGRAVPQVPGPV</sequence>
<dbReference type="EC" id="1.13.11.63" evidence="2"/>
<dbReference type="NCBIfam" id="TIGR03753">
    <property type="entry name" value="blh_monoox"/>
    <property type="match status" value="1"/>
</dbReference>
<dbReference type="RefSeq" id="WP_196110395.1">
    <property type="nucleotide sequence ID" value="NZ_BQHM01000006.1"/>
</dbReference>
<dbReference type="AlphaFoldDB" id="A0A7S9L9J2"/>
<feature type="transmembrane region" description="Helical" evidence="1">
    <location>
        <begin position="139"/>
        <end position="164"/>
    </location>
</feature>
<dbReference type="Proteomes" id="UP000594430">
    <property type="component" value="Chromosome"/>
</dbReference>
<proteinExistence type="predicted"/>
<organism evidence="2 3">
    <name type="scientific">Pseudomonas fulva</name>
    <dbReference type="NCBI Taxonomy" id="47880"/>
    <lineage>
        <taxon>Bacteria</taxon>
        <taxon>Pseudomonadati</taxon>
        <taxon>Pseudomonadota</taxon>
        <taxon>Gammaproteobacteria</taxon>
        <taxon>Pseudomonadales</taxon>
        <taxon>Pseudomonadaceae</taxon>
        <taxon>Pseudomonas</taxon>
    </lineage>
</organism>
<dbReference type="GO" id="GO:0003834">
    <property type="term" value="F:beta-carotene 15,15'-dioxygenase activity"/>
    <property type="evidence" value="ECO:0007669"/>
    <property type="project" value="UniProtKB-EC"/>
</dbReference>
<evidence type="ECO:0000313" key="2">
    <source>
        <dbReference type="EMBL" id="QPH49756.1"/>
    </source>
</evidence>
<name>A0A7S9L9J2_9PSED</name>
<feature type="transmembrane region" description="Helical" evidence="1">
    <location>
        <begin position="105"/>
        <end position="127"/>
    </location>
</feature>
<feature type="transmembrane region" description="Helical" evidence="1">
    <location>
        <begin position="214"/>
        <end position="237"/>
    </location>
</feature>
<protein>
    <submittedName>
        <fullName evidence="2">Beta-carotene 15,15'-dioxygenase, Brp/Blh family</fullName>
        <ecNumber evidence="2">1.13.11.63</ecNumber>
    </submittedName>
</protein>
<keyword evidence="1" id="KW-1133">Transmembrane helix</keyword>